<dbReference type="EMBL" id="JACHGJ010000002">
    <property type="protein sequence ID" value="MBB6479373.1"/>
    <property type="molecule type" value="Genomic_DNA"/>
</dbReference>
<keyword evidence="1" id="KW-0812">Transmembrane</keyword>
<protein>
    <submittedName>
        <fullName evidence="3">Putative membrane protein</fullName>
    </submittedName>
</protein>
<feature type="transmembrane region" description="Helical" evidence="1">
    <location>
        <begin position="85"/>
        <end position="106"/>
    </location>
</feature>
<reference evidence="3 4" key="1">
    <citation type="submission" date="2020-08" db="EMBL/GenBank/DDBJ databases">
        <title>Genomic Encyclopedia of Type Strains, Phase IV (KMG-IV): sequencing the most valuable type-strain genomes for metagenomic binning, comparative biology and taxonomic classification.</title>
        <authorList>
            <person name="Goeker M."/>
        </authorList>
    </citation>
    <scope>NUCLEOTIDE SEQUENCE [LARGE SCALE GENOMIC DNA]</scope>
    <source>
        <strain evidence="3 4">DSM 2461</strain>
    </source>
</reference>
<name>A0A841R6A9_9SPIO</name>
<feature type="chain" id="PRO_5033050597" evidence="2">
    <location>
        <begin position="23"/>
        <end position="165"/>
    </location>
</feature>
<accession>A0A841R6A9</accession>
<feature type="transmembrane region" description="Helical" evidence="1">
    <location>
        <begin position="118"/>
        <end position="139"/>
    </location>
</feature>
<keyword evidence="1" id="KW-0472">Membrane</keyword>
<dbReference type="AlphaFoldDB" id="A0A841R6A9"/>
<evidence type="ECO:0000256" key="2">
    <source>
        <dbReference type="SAM" id="SignalP"/>
    </source>
</evidence>
<keyword evidence="4" id="KW-1185">Reference proteome</keyword>
<organism evidence="3 4">
    <name type="scientific">Spirochaeta isovalerica</name>
    <dbReference type="NCBI Taxonomy" id="150"/>
    <lineage>
        <taxon>Bacteria</taxon>
        <taxon>Pseudomonadati</taxon>
        <taxon>Spirochaetota</taxon>
        <taxon>Spirochaetia</taxon>
        <taxon>Spirochaetales</taxon>
        <taxon>Spirochaetaceae</taxon>
        <taxon>Spirochaeta</taxon>
    </lineage>
</organism>
<evidence type="ECO:0000313" key="3">
    <source>
        <dbReference type="EMBL" id="MBB6479373.1"/>
    </source>
</evidence>
<dbReference type="RefSeq" id="WP_184744563.1">
    <property type="nucleotide sequence ID" value="NZ_JACHGJ010000002.1"/>
</dbReference>
<comment type="caution">
    <text evidence="3">The sequence shown here is derived from an EMBL/GenBank/DDBJ whole genome shotgun (WGS) entry which is preliminary data.</text>
</comment>
<keyword evidence="1" id="KW-1133">Transmembrane helix</keyword>
<sequence>MRKIRIAILTALFLLPLTAAQAQEVLKLDYSRAVMFSAKGSSLDSFDVTSPTATVHNILGYSTVALGLLTGVLNPEVVGESLHQALGYTSAGMAAATIGFGFISHIKDIDMSSGLNSNSIHMILGLAGGTMMMIAPFVAPGDAHKALGELGAATMGLSIVGKLVF</sequence>
<dbReference type="Proteomes" id="UP000587760">
    <property type="component" value="Unassembled WGS sequence"/>
</dbReference>
<feature type="transmembrane region" description="Helical" evidence="1">
    <location>
        <begin position="53"/>
        <end position="73"/>
    </location>
</feature>
<evidence type="ECO:0000256" key="1">
    <source>
        <dbReference type="SAM" id="Phobius"/>
    </source>
</evidence>
<feature type="signal peptide" evidence="2">
    <location>
        <begin position="1"/>
        <end position="22"/>
    </location>
</feature>
<proteinExistence type="predicted"/>
<evidence type="ECO:0000313" key="4">
    <source>
        <dbReference type="Proteomes" id="UP000587760"/>
    </source>
</evidence>
<keyword evidence="2" id="KW-0732">Signal</keyword>
<gene>
    <name evidence="3" type="ORF">HNR50_001031</name>
</gene>